<comment type="similarity">
    <text evidence="1">Belongs to the Fur family.</text>
</comment>
<dbReference type="InterPro" id="IPR043135">
    <property type="entry name" value="Fur_C"/>
</dbReference>
<feature type="binding site" evidence="8">
    <location>
        <position position="106"/>
    </location>
    <ligand>
        <name>Zn(2+)</name>
        <dbReference type="ChEBI" id="CHEBI:29105"/>
    </ligand>
</feature>
<feature type="binding site" evidence="9">
    <location>
        <position position="97"/>
    </location>
    <ligand>
        <name>Fe cation</name>
        <dbReference type="ChEBI" id="CHEBI:24875"/>
    </ligand>
</feature>
<dbReference type="GO" id="GO:0000976">
    <property type="term" value="F:transcription cis-regulatory region binding"/>
    <property type="evidence" value="ECO:0007669"/>
    <property type="project" value="TreeGrafter"/>
</dbReference>
<dbReference type="OrthoDB" id="8659436at2"/>
<dbReference type="InterPro" id="IPR002481">
    <property type="entry name" value="FUR"/>
</dbReference>
<evidence type="ECO:0000256" key="6">
    <source>
        <dbReference type="ARBA" id="ARBA00023125"/>
    </source>
</evidence>
<evidence type="ECO:0000256" key="1">
    <source>
        <dbReference type="ARBA" id="ARBA00007957"/>
    </source>
</evidence>
<dbReference type="Pfam" id="PF01475">
    <property type="entry name" value="FUR"/>
    <property type="match status" value="1"/>
</dbReference>
<dbReference type="Gene3D" id="3.30.1490.190">
    <property type="match status" value="1"/>
</dbReference>
<keyword evidence="5" id="KW-0805">Transcription regulation</keyword>
<dbReference type="GO" id="GO:0008270">
    <property type="term" value="F:zinc ion binding"/>
    <property type="evidence" value="ECO:0007669"/>
    <property type="project" value="TreeGrafter"/>
</dbReference>
<dbReference type="CDD" id="cd07153">
    <property type="entry name" value="Fur_like"/>
    <property type="match status" value="1"/>
</dbReference>
<evidence type="ECO:0008006" key="12">
    <source>
        <dbReference type="Google" id="ProtNLM"/>
    </source>
</evidence>
<feature type="binding site" evidence="8">
    <location>
        <position position="146"/>
    </location>
    <ligand>
        <name>Zn(2+)</name>
        <dbReference type="ChEBI" id="CHEBI:29105"/>
    </ligand>
</feature>
<evidence type="ECO:0000256" key="5">
    <source>
        <dbReference type="ARBA" id="ARBA00023015"/>
    </source>
</evidence>
<keyword evidence="11" id="KW-1185">Reference proteome</keyword>
<keyword evidence="4 8" id="KW-0862">Zinc</keyword>
<dbReference type="RefSeq" id="WP_103201970.1">
    <property type="nucleotide sequence ID" value="NZ_CVTD020000008.1"/>
</dbReference>
<keyword evidence="7" id="KW-0804">Transcription</keyword>
<dbReference type="InterPro" id="IPR036388">
    <property type="entry name" value="WH-like_DNA-bd_sf"/>
</dbReference>
<feature type="binding site" evidence="8">
    <location>
        <position position="103"/>
    </location>
    <ligand>
        <name>Zn(2+)</name>
        <dbReference type="ChEBI" id="CHEBI:29105"/>
    </ligand>
</feature>
<evidence type="ECO:0000256" key="7">
    <source>
        <dbReference type="ARBA" id="ARBA00023163"/>
    </source>
</evidence>
<evidence type="ECO:0000256" key="2">
    <source>
        <dbReference type="ARBA" id="ARBA00022491"/>
    </source>
</evidence>
<feature type="binding site" evidence="8">
    <location>
        <position position="143"/>
    </location>
    <ligand>
        <name>Zn(2+)</name>
        <dbReference type="ChEBI" id="CHEBI:29105"/>
    </ligand>
</feature>
<comment type="cofactor">
    <cofactor evidence="9">
        <name>Mn(2+)</name>
        <dbReference type="ChEBI" id="CHEBI:29035"/>
    </cofactor>
    <cofactor evidence="9">
        <name>Fe(2+)</name>
        <dbReference type="ChEBI" id="CHEBI:29033"/>
    </cofactor>
    <text evidence="9">Binds 1 Mn(2+) or Fe(2+) ion per subunit.</text>
</comment>
<dbReference type="GO" id="GO:0003700">
    <property type="term" value="F:DNA-binding transcription factor activity"/>
    <property type="evidence" value="ECO:0007669"/>
    <property type="project" value="InterPro"/>
</dbReference>
<dbReference type="GO" id="GO:1900376">
    <property type="term" value="P:regulation of secondary metabolite biosynthetic process"/>
    <property type="evidence" value="ECO:0007669"/>
    <property type="project" value="TreeGrafter"/>
</dbReference>
<dbReference type="EMBL" id="CVTD020000008">
    <property type="protein sequence ID" value="CRZ33819.1"/>
    <property type="molecule type" value="Genomic_DNA"/>
</dbReference>
<evidence type="ECO:0000256" key="4">
    <source>
        <dbReference type="ARBA" id="ARBA00022833"/>
    </source>
</evidence>
<evidence type="ECO:0000256" key="8">
    <source>
        <dbReference type="PIRSR" id="PIRSR602481-1"/>
    </source>
</evidence>
<organism evidence="10 11">
    <name type="scientific">Herbinix hemicellulosilytica</name>
    <dbReference type="NCBI Taxonomy" id="1564487"/>
    <lineage>
        <taxon>Bacteria</taxon>
        <taxon>Bacillati</taxon>
        <taxon>Bacillota</taxon>
        <taxon>Clostridia</taxon>
        <taxon>Lachnospirales</taxon>
        <taxon>Lachnospiraceae</taxon>
        <taxon>Herbinix</taxon>
    </lineage>
</organism>
<dbReference type="SUPFAM" id="SSF46785">
    <property type="entry name" value="Winged helix' DNA-binding domain"/>
    <property type="match status" value="1"/>
</dbReference>
<dbReference type="Proteomes" id="UP000236497">
    <property type="component" value="Unassembled WGS sequence"/>
</dbReference>
<sequence length="155" mass="17915">MPNNQEQFKDLLRKNGLKVTNQRIAILEALSDRPGEHLTAEEIYDVVKKDYPDIGLATVYRTIQLLSELNLIDKLNLDDGYVRYEIGSENPEENCHHHHHLICLDCGNIYAFQDDLLENLESRIKETLGFDVVNHEVKLYGYCKECINNRAVKSN</sequence>
<comment type="cofactor">
    <cofactor evidence="8">
        <name>Zn(2+)</name>
        <dbReference type="ChEBI" id="CHEBI:29105"/>
    </cofactor>
    <text evidence="8">Binds 1 zinc ion per subunit.</text>
</comment>
<evidence type="ECO:0000313" key="10">
    <source>
        <dbReference type="EMBL" id="CRZ33819.1"/>
    </source>
</evidence>
<dbReference type="PANTHER" id="PTHR33202">
    <property type="entry name" value="ZINC UPTAKE REGULATION PROTEIN"/>
    <property type="match status" value="1"/>
</dbReference>
<gene>
    <name evidence="10" type="ORF">HHT355_0615</name>
</gene>
<evidence type="ECO:0000256" key="3">
    <source>
        <dbReference type="ARBA" id="ARBA00022723"/>
    </source>
</evidence>
<accession>A0A0H5SEG7</accession>
<dbReference type="PANTHER" id="PTHR33202:SF7">
    <property type="entry name" value="FERRIC UPTAKE REGULATION PROTEIN"/>
    <property type="match status" value="1"/>
</dbReference>
<proteinExistence type="inferred from homology"/>
<dbReference type="AlphaFoldDB" id="A0A0H5SEG7"/>
<protein>
    <recommendedName>
        <fullName evidence="12">Fur family ferric uptake transcriptional regulator</fullName>
    </recommendedName>
</protein>
<feature type="binding site" evidence="9">
    <location>
        <position position="135"/>
    </location>
    <ligand>
        <name>Fe cation</name>
        <dbReference type="ChEBI" id="CHEBI:24875"/>
    </ligand>
</feature>
<keyword evidence="9" id="KW-0408">Iron</keyword>
<feature type="binding site" evidence="9">
    <location>
        <position position="118"/>
    </location>
    <ligand>
        <name>Fe cation</name>
        <dbReference type="ChEBI" id="CHEBI:24875"/>
    </ligand>
</feature>
<keyword evidence="2" id="KW-0678">Repressor</keyword>
<keyword evidence="6" id="KW-0238">DNA-binding</keyword>
<evidence type="ECO:0000256" key="9">
    <source>
        <dbReference type="PIRSR" id="PIRSR602481-2"/>
    </source>
</evidence>
<dbReference type="Gene3D" id="1.10.10.10">
    <property type="entry name" value="Winged helix-like DNA-binding domain superfamily/Winged helix DNA-binding domain"/>
    <property type="match status" value="1"/>
</dbReference>
<dbReference type="GO" id="GO:0045892">
    <property type="term" value="P:negative regulation of DNA-templated transcription"/>
    <property type="evidence" value="ECO:0007669"/>
    <property type="project" value="TreeGrafter"/>
</dbReference>
<evidence type="ECO:0000313" key="11">
    <source>
        <dbReference type="Proteomes" id="UP000236497"/>
    </source>
</evidence>
<dbReference type="FunFam" id="1.10.10.10:FF:000051">
    <property type="entry name" value="Fur family transcriptional regulator"/>
    <property type="match status" value="1"/>
</dbReference>
<dbReference type="InterPro" id="IPR036390">
    <property type="entry name" value="WH_DNA-bd_sf"/>
</dbReference>
<name>A0A0H5SEG7_HERHM</name>
<keyword evidence="3 8" id="KW-0479">Metal-binding</keyword>
<reference evidence="10 11" key="1">
    <citation type="submission" date="2015-06" db="EMBL/GenBank/DDBJ databases">
        <authorList>
            <person name="Wibberg Daniel"/>
        </authorList>
    </citation>
    <scope>NUCLEOTIDE SEQUENCE [LARGE SCALE GENOMIC DNA]</scope>
    <source>
        <strain evidence="10 11">T3/55T</strain>
    </source>
</reference>